<dbReference type="SUPFAM" id="SSF51445">
    <property type="entry name" value="(Trans)glycosidases"/>
    <property type="match status" value="1"/>
</dbReference>
<reference evidence="1 2" key="1">
    <citation type="submission" date="2020-07" db="EMBL/GenBank/DDBJ databases">
        <title>Genomic Encyclopedia of Type Strains, Phase IV (KMG-V): Genome sequencing to study the core and pangenomes of soil and plant-associated prokaryotes.</title>
        <authorList>
            <person name="Whitman W."/>
        </authorList>
    </citation>
    <scope>NUCLEOTIDE SEQUENCE [LARGE SCALE GENOMIC DNA]</scope>
    <source>
        <strain evidence="1 2">AN3</strain>
    </source>
</reference>
<dbReference type="InterPro" id="IPR017853">
    <property type="entry name" value="GH"/>
</dbReference>
<dbReference type="Proteomes" id="UP000549052">
    <property type="component" value="Unassembled WGS sequence"/>
</dbReference>
<name>A0A839EN59_9HYPH</name>
<dbReference type="AlphaFoldDB" id="A0A839EN59"/>
<proteinExistence type="predicted"/>
<dbReference type="Gene3D" id="3.20.20.80">
    <property type="entry name" value="Glycosidases"/>
    <property type="match status" value="1"/>
</dbReference>
<evidence type="ECO:0000313" key="1">
    <source>
        <dbReference type="EMBL" id="MBA8881521.1"/>
    </source>
</evidence>
<accession>A0A839EN59</accession>
<sequence>MQNQLRRREIFEREGTGFIAMCSSITRRFSVLLALGFLLFAFPARAEDVWSPVREISLEFQSGSPLDFSVLLSNPPISEENRIVINKDGRLTHADAPEQPVRFLCASLGWSPASGGFPDHDGADRYARQLKMHGYNIARFHFVDAALMFGRSADFDFNPEILDRFHYLMAALKRNGIYWIMDGLSSSRGAYGGFDDRWELTGELKLEVQIDEKSFQHWLRFQKEILATVNPYTGIAPIRDPALVVIVPFNENGIEFDSIVHQRDGQPHYSTLLAPAFNTWLQSRYPSTEALADVWGWVKAGERLEDGTISLPASRYEKTPRMRDLQAFFIDVETRSAERMTAALRDLGFKGVIIPYNNWPSIQTSLSRAGQQAVAMNTYQDWVGSYEPGSTMGQKSSIADAAAYVRVIAAARWLNRPFIVTEYDHLFWSRYRYEAGIVMPAYAALQNWDVLCRHGHGPIVLAYGEDFAHKRQMLPYAIALDPVARAGETLAALLFRRGDVRGSPVSIPFVVNGIDDLTQNTQEREPDVLTGLALLGAIGLQKDPLPPNNLVVPSPRKTASAAKIMAVLRDGQLLGPANITNPDKGIFESDTNQIALDQSKLRITVKTERTEAIAFADLTDTVTLGALTVGNASAKGLFAVSSLDDQPIRASRRLLVIYATDAQNSDMRFSDNQERVIADFGHLPVRIKAGSIDFSLPGEGRWTVSPVGLDGKVKPVVADGNGILSTRLSNVGPEGPTTYFLVERQP</sequence>
<gene>
    <name evidence="1" type="ORF">FHW16_005262</name>
</gene>
<organism evidence="1 2">
    <name type="scientific">Phyllobacterium myrsinacearum</name>
    <dbReference type="NCBI Taxonomy" id="28101"/>
    <lineage>
        <taxon>Bacteria</taxon>
        <taxon>Pseudomonadati</taxon>
        <taxon>Pseudomonadota</taxon>
        <taxon>Alphaproteobacteria</taxon>
        <taxon>Hyphomicrobiales</taxon>
        <taxon>Phyllobacteriaceae</taxon>
        <taxon>Phyllobacterium</taxon>
    </lineage>
</organism>
<evidence type="ECO:0000313" key="2">
    <source>
        <dbReference type="Proteomes" id="UP000549052"/>
    </source>
</evidence>
<comment type="caution">
    <text evidence="1">The sequence shown here is derived from an EMBL/GenBank/DDBJ whole genome shotgun (WGS) entry which is preliminary data.</text>
</comment>
<evidence type="ECO:0008006" key="3">
    <source>
        <dbReference type="Google" id="ProtNLM"/>
    </source>
</evidence>
<keyword evidence="2" id="KW-1185">Reference proteome</keyword>
<dbReference type="EMBL" id="JACGXN010000015">
    <property type="protein sequence ID" value="MBA8881521.1"/>
    <property type="molecule type" value="Genomic_DNA"/>
</dbReference>
<protein>
    <recommendedName>
        <fullName evidence="3">Glycoside hydrolase</fullName>
    </recommendedName>
</protein>